<protein>
    <submittedName>
        <fullName evidence="6">UDP-rhamnose:rhamnosyltransferase 1</fullName>
    </submittedName>
</protein>
<dbReference type="SUPFAM" id="SSF53756">
    <property type="entry name" value="UDP-Glycosyltransferase/glycogen phosphorylase"/>
    <property type="match status" value="1"/>
</dbReference>
<dbReference type="RefSeq" id="XP_021300447.1">
    <property type="nucleotide sequence ID" value="XM_021444772.1"/>
</dbReference>
<gene>
    <name evidence="6" type="primary">LOC110428849</name>
</gene>
<feature type="chain" id="PRO_5027086076" evidence="4">
    <location>
        <begin position="30"/>
        <end position="480"/>
    </location>
</feature>
<evidence type="ECO:0000313" key="6">
    <source>
        <dbReference type="RefSeq" id="XP_021300447.1"/>
    </source>
</evidence>
<dbReference type="Gene3D" id="3.40.50.2000">
    <property type="entry name" value="Glycogen Phosphorylase B"/>
    <property type="match status" value="2"/>
</dbReference>
<dbReference type="Pfam" id="PF00201">
    <property type="entry name" value="UDPGT"/>
    <property type="match status" value="1"/>
</dbReference>
<evidence type="ECO:0000256" key="3">
    <source>
        <dbReference type="ARBA" id="ARBA00022679"/>
    </source>
</evidence>
<dbReference type="OrthoDB" id="5835829at2759"/>
<dbReference type="FunFam" id="3.40.50.2000:FF:000088">
    <property type="entry name" value="Glycosyltransferase"/>
    <property type="match status" value="1"/>
</dbReference>
<dbReference type="CDD" id="cd03784">
    <property type="entry name" value="GT1_Gtf-like"/>
    <property type="match status" value="1"/>
</dbReference>
<feature type="signal peptide" evidence="4">
    <location>
        <begin position="1"/>
        <end position="29"/>
    </location>
</feature>
<evidence type="ECO:0000256" key="4">
    <source>
        <dbReference type="SAM" id="SignalP"/>
    </source>
</evidence>
<evidence type="ECO:0000256" key="2">
    <source>
        <dbReference type="ARBA" id="ARBA00022676"/>
    </source>
</evidence>
<dbReference type="InterPro" id="IPR050481">
    <property type="entry name" value="UDP-glycosyltransf_plant"/>
</dbReference>
<sequence>MARDIHVMMLPWSAFGHLIPFFNLSVALAKAGVRVSFISTPKNIQRLPKVPPNLDTLINLVEFQLPTMEKEFLPEGSEATMDVSFEKIQYLKIAYDLLQGPVKRFVSDQRPDWIFVDFISYWAAEIAQEHNIPLLMYRVFSASQFAFMGHPESLVGDGHKRMRPSPESLTSPPEWVGFPSSVVYRNFEATTYYKGFYGHNASGITDAERLAKVIQACKAFAIRSCTEYEGEYFNICEKITGKPVIPIGLLLPEKPAEGRRITDKSWIENFEWLDGQKPKSVVFVGFGSECKLSKEQVHEIAYGLELSGLPFLWALRKPDWATGDHNALPPGFSGRVRGRGVVCIGWAPQSEILEHPSIGGSLFHAGWGSIIETLQFGHCLVVFPFIIDQPLNARLLVEKGLAVEVDRSDDGSFTGADIAKALRLAMVSEEGENLRVRAQEAAEVFGNRNLQHSYFNRFVEYLDKNGAATNQSQLQSFKDK</sequence>
<dbReference type="GO" id="GO:0035251">
    <property type="term" value="F:UDP-glucosyltransferase activity"/>
    <property type="evidence" value="ECO:0007669"/>
    <property type="project" value="InterPro"/>
</dbReference>
<organism evidence="5 6">
    <name type="scientific">Herrania umbratica</name>
    <dbReference type="NCBI Taxonomy" id="108875"/>
    <lineage>
        <taxon>Eukaryota</taxon>
        <taxon>Viridiplantae</taxon>
        <taxon>Streptophyta</taxon>
        <taxon>Embryophyta</taxon>
        <taxon>Tracheophyta</taxon>
        <taxon>Spermatophyta</taxon>
        <taxon>Magnoliopsida</taxon>
        <taxon>eudicotyledons</taxon>
        <taxon>Gunneridae</taxon>
        <taxon>Pentapetalae</taxon>
        <taxon>rosids</taxon>
        <taxon>malvids</taxon>
        <taxon>Malvales</taxon>
        <taxon>Malvaceae</taxon>
        <taxon>Byttnerioideae</taxon>
        <taxon>Herrania</taxon>
    </lineage>
</organism>
<dbReference type="PANTHER" id="PTHR48049:SF57">
    <property type="entry name" value="UDP-GLYCOSYLTRANSFERASE 91C1-LIKE"/>
    <property type="match status" value="1"/>
</dbReference>
<evidence type="ECO:0000313" key="5">
    <source>
        <dbReference type="Proteomes" id="UP000504621"/>
    </source>
</evidence>
<name>A0A6J1BLM5_9ROSI</name>
<reference evidence="6" key="1">
    <citation type="submission" date="2025-08" db="UniProtKB">
        <authorList>
            <consortium name="RefSeq"/>
        </authorList>
    </citation>
    <scope>IDENTIFICATION</scope>
    <source>
        <tissue evidence="6">Leaf</tissue>
    </source>
</reference>
<dbReference type="InterPro" id="IPR002213">
    <property type="entry name" value="UDP_glucos_trans"/>
</dbReference>
<accession>A0A6J1BLM5</accession>
<keyword evidence="5" id="KW-1185">Reference proteome</keyword>
<keyword evidence="3" id="KW-0808">Transferase</keyword>
<keyword evidence="2" id="KW-0328">Glycosyltransferase</keyword>
<dbReference type="Proteomes" id="UP000504621">
    <property type="component" value="Unplaced"/>
</dbReference>
<evidence type="ECO:0000256" key="1">
    <source>
        <dbReference type="ARBA" id="ARBA00009995"/>
    </source>
</evidence>
<dbReference type="PANTHER" id="PTHR48049">
    <property type="entry name" value="GLYCOSYLTRANSFERASE"/>
    <property type="match status" value="1"/>
</dbReference>
<keyword evidence="4" id="KW-0732">Signal</keyword>
<proteinExistence type="inferred from homology"/>
<dbReference type="GeneID" id="110428849"/>
<comment type="similarity">
    <text evidence="1">Belongs to the UDP-glycosyltransferase family.</text>
</comment>
<dbReference type="AlphaFoldDB" id="A0A6J1BLM5"/>
<dbReference type="FunFam" id="3.40.50.2000:FF:000037">
    <property type="entry name" value="Glycosyltransferase"/>
    <property type="match status" value="1"/>
</dbReference>